<dbReference type="EMBL" id="AYSO01000014">
    <property type="protein sequence ID" value="KIE47554.1"/>
    <property type="molecule type" value="Genomic_DNA"/>
</dbReference>
<dbReference type="RefSeq" id="WP_039631528.1">
    <property type="nucleotide sequence ID" value="NZ_AYSO01000014.1"/>
</dbReference>
<keyword evidence="2" id="KW-1185">Reference proteome</keyword>
<organism evidence="1 2">
    <name type="scientific">Clostridium argentinense CDC 2741</name>
    <dbReference type="NCBI Taxonomy" id="1418104"/>
    <lineage>
        <taxon>Bacteria</taxon>
        <taxon>Bacillati</taxon>
        <taxon>Bacillota</taxon>
        <taxon>Clostridia</taxon>
        <taxon>Eubacteriales</taxon>
        <taxon>Clostridiaceae</taxon>
        <taxon>Clostridium</taxon>
    </lineage>
</organism>
<comment type="caution">
    <text evidence="1">The sequence shown here is derived from an EMBL/GenBank/DDBJ whole genome shotgun (WGS) entry which is preliminary data.</text>
</comment>
<gene>
    <name evidence="1" type="ORF">U732_3091</name>
</gene>
<evidence type="ECO:0000313" key="2">
    <source>
        <dbReference type="Proteomes" id="UP000031366"/>
    </source>
</evidence>
<name>A0A0C1U433_9CLOT</name>
<dbReference type="AlphaFoldDB" id="A0A0C1U433"/>
<sequence>MIKLSTLKDNEILVVGDEYKLMTKEELITNIDEFKEMNVYTLGIHYATLNAKDMLKGAIKNEEDDNMYEEWGNLIWGDVTDNDINQIQSILDRILKKTPKQNIACYQDKSVEIDI</sequence>
<evidence type="ECO:0000313" key="1">
    <source>
        <dbReference type="EMBL" id="KIE47554.1"/>
    </source>
</evidence>
<reference evidence="1 2" key="1">
    <citation type="journal article" date="2015" name="Infect. Genet. Evol.">
        <title>Genomic sequences of six botulinum neurotoxin-producing strains representing three clostridial species illustrate the mobility and diversity of botulinum neurotoxin genes.</title>
        <authorList>
            <person name="Smith T.J."/>
            <person name="Hill K.K."/>
            <person name="Xie G."/>
            <person name="Foley B.T."/>
            <person name="Williamson C.H."/>
            <person name="Foster J.T."/>
            <person name="Johnson S.L."/>
            <person name="Chertkov O."/>
            <person name="Teshima H."/>
            <person name="Gibbons H.S."/>
            <person name="Johnsky L.A."/>
            <person name="Karavis M.A."/>
            <person name="Smith L.A."/>
        </authorList>
    </citation>
    <scope>NUCLEOTIDE SEQUENCE [LARGE SCALE GENOMIC DNA]</scope>
    <source>
        <strain evidence="1 2">CDC 2741</strain>
    </source>
</reference>
<dbReference type="Proteomes" id="UP000031366">
    <property type="component" value="Unassembled WGS sequence"/>
</dbReference>
<proteinExistence type="predicted"/>
<accession>A0A0C1U433</accession>
<protein>
    <submittedName>
        <fullName evidence="1">Uncharacterized protein</fullName>
    </submittedName>
</protein>